<dbReference type="Proteomes" id="UP000295689">
    <property type="component" value="Unassembled WGS sequence"/>
</dbReference>
<dbReference type="EMBL" id="SLVV01000006">
    <property type="protein sequence ID" value="TCN25163.1"/>
    <property type="molecule type" value="Genomic_DNA"/>
</dbReference>
<evidence type="ECO:0000313" key="2">
    <source>
        <dbReference type="Proteomes" id="UP000295689"/>
    </source>
</evidence>
<protein>
    <submittedName>
        <fullName evidence="1">Uncharacterized protein</fullName>
    </submittedName>
</protein>
<dbReference type="RefSeq" id="WP_132006702.1">
    <property type="nucleotide sequence ID" value="NZ_JABUHM010000004.1"/>
</dbReference>
<organism evidence="1 2">
    <name type="scientific">Mesobacillus foraminis</name>
    <dbReference type="NCBI Taxonomy" id="279826"/>
    <lineage>
        <taxon>Bacteria</taxon>
        <taxon>Bacillati</taxon>
        <taxon>Bacillota</taxon>
        <taxon>Bacilli</taxon>
        <taxon>Bacillales</taxon>
        <taxon>Bacillaceae</taxon>
        <taxon>Mesobacillus</taxon>
    </lineage>
</organism>
<comment type="caution">
    <text evidence="1">The sequence shown here is derived from an EMBL/GenBank/DDBJ whole genome shotgun (WGS) entry which is preliminary data.</text>
</comment>
<reference evidence="1 2" key="1">
    <citation type="journal article" date="2015" name="Stand. Genomic Sci.">
        <title>Genomic Encyclopedia of Bacterial and Archaeal Type Strains, Phase III: the genomes of soil and plant-associated and newly described type strains.</title>
        <authorList>
            <person name="Whitman W.B."/>
            <person name="Woyke T."/>
            <person name="Klenk H.P."/>
            <person name="Zhou Y."/>
            <person name="Lilburn T.G."/>
            <person name="Beck B.J."/>
            <person name="De Vos P."/>
            <person name="Vandamme P."/>
            <person name="Eisen J.A."/>
            <person name="Garrity G."/>
            <person name="Hugenholtz P."/>
            <person name="Kyrpides N.C."/>
        </authorList>
    </citation>
    <scope>NUCLEOTIDE SEQUENCE [LARGE SCALE GENOMIC DNA]</scope>
    <source>
        <strain evidence="1 2">CV53</strain>
    </source>
</reference>
<gene>
    <name evidence="1" type="ORF">EV146_106367</name>
</gene>
<evidence type="ECO:0000313" key="1">
    <source>
        <dbReference type="EMBL" id="TCN25163.1"/>
    </source>
</evidence>
<dbReference type="Pfam" id="PF25847">
    <property type="entry name" value="YgzA"/>
    <property type="match status" value="1"/>
</dbReference>
<dbReference type="InterPro" id="IPR058862">
    <property type="entry name" value="YgzA"/>
</dbReference>
<accession>A0A4R2BFB4</accession>
<keyword evidence="2" id="KW-1185">Reference proteome</keyword>
<sequence>MKKEYLVADELQCMFLEGSLPGIKEEIVNLVSKQLRTGDITIAELIEDYPLFKDKVIQAMERIPISN</sequence>
<name>A0A4R2BFB4_9BACI</name>
<proteinExistence type="predicted"/>
<dbReference type="AlphaFoldDB" id="A0A4R2BFB4"/>